<evidence type="ECO:0000256" key="8">
    <source>
        <dbReference type="HAMAP-Rule" id="MF_00972"/>
    </source>
</evidence>
<dbReference type="SUPFAM" id="SSF53927">
    <property type="entry name" value="Cytidine deaminase-like"/>
    <property type="match status" value="1"/>
</dbReference>
<dbReference type="PANTHER" id="PTHR11079:SF202">
    <property type="entry name" value="TRNA-SPECIFIC ADENOSINE DEAMINASE"/>
    <property type="match status" value="1"/>
</dbReference>
<comment type="cofactor">
    <cofactor evidence="8">
        <name>Zn(2+)</name>
        <dbReference type="ChEBI" id="CHEBI:29105"/>
    </cofactor>
    <text evidence="8">Binds 1 zinc ion per subunit.</text>
</comment>
<dbReference type="PROSITE" id="PS00903">
    <property type="entry name" value="CYT_DCMP_DEAMINASES_1"/>
    <property type="match status" value="1"/>
</dbReference>
<dbReference type="InterPro" id="IPR002125">
    <property type="entry name" value="CMP_dCMP_dom"/>
</dbReference>
<dbReference type="Pfam" id="PF14437">
    <property type="entry name" value="MafB19-deam"/>
    <property type="match status" value="1"/>
</dbReference>
<name>A0A1I1UMN3_9BACI</name>
<protein>
    <recommendedName>
        <fullName evidence="8">tRNA-specific adenosine deaminase</fullName>
        <ecNumber evidence="8">3.5.4.33</ecNumber>
    </recommendedName>
</protein>
<evidence type="ECO:0000313" key="11">
    <source>
        <dbReference type="Proteomes" id="UP000199474"/>
    </source>
</evidence>
<dbReference type="AlphaFoldDB" id="A0A1I1UMN3"/>
<comment type="function">
    <text evidence="8">Catalyzes the deamination of adenosine to inosine at the wobble position 34 of tRNA(Arg2).</text>
</comment>
<dbReference type="EMBL" id="FOMR01000003">
    <property type="protein sequence ID" value="SFD72102.1"/>
    <property type="molecule type" value="Genomic_DNA"/>
</dbReference>
<dbReference type="OrthoDB" id="9802676at2"/>
<dbReference type="FunFam" id="3.40.140.10:FF:000005">
    <property type="entry name" value="tRNA-specific adenosine deaminase"/>
    <property type="match status" value="1"/>
</dbReference>
<feature type="binding site" evidence="8">
    <location>
        <position position="53"/>
    </location>
    <ligand>
        <name>Zn(2+)</name>
        <dbReference type="ChEBI" id="CHEBI:29105"/>
        <note>catalytic</note>
    </ligand>
</feature>
<dbReference type="Proteomes" id="UP000199474">
    <property type="component" value="Unassembled WGS sequence"/>
</dbReference>
<keyword evidence="5 8" id="KW-0378">Hydrolase</keyword>
<dbReference type="PROSITE" id="PS51747">
    <property type="entry name" value="CYT_DCMP_DEAMINASES_2"/>
    <property type="match status" value="1"/>
</dbReference>
<reference evidence="11" key="1">
    <citation type="submission" date="2016-10" db="EMBL/GenBank/DDBJ databases">
        <authorList>
            <person name="Varghese N."/>
            <person name="Submissions S."/>
        </authorList>
    </citation>
    <scope>NUCLEOTIDE SEQUENCE [LARGE SCALE GENOMIC DNA]</scope>
    <source>
        <strain evidence="11">DSM 22530</strain>
    </source>
</reference>
<dbReference type="InterPro" id="IPR016192">
    <property type="entry name" value="APOBEC/CMP_deaminase_Zn-bd"/>
</dbReference>
<gene>
    <name evidence="8" type="primary">tadA</name>
    <name evidence="10" type="ORF">SAMN05216238_103289</name>
</gene>
<keyword evidence="4 8" id="KW-0479">Metal-binding</keyword>
<dbReference type="STRING" id="640948.SAMN05216238_103289"/>
<dbReference type="InterPro" id="IPR058535">
    <property type="entry name" value="MafB19-deam"/>
</dbReference>
<evidence type="ECO:0000256" key="6">
    <source>
        <dbReference type="ARBA" id="ARBA00022833"/>
    </source>
</evidence>
<dbReference type="EC" id="3.5.4.33" evidence="8"/>
<evidence type="ECO:0000256" key="7">
    <source>
        <dbReference type="ARBA" id="ARBA00048045"/>
    </source>
</evidence>
<comment type="similarity">
    <text evidence="1">Belongs to the cytidine and deoxycytidylate deaminase family. ADAT2 subfamily.</text>
</comment>
<feature type="active site" description="Proton donor" evidence="8">
    <location>
        <position position="55"/>
    </location>
</feature>
<feature type="binding site" evidence="8">
    <location>
        <position position="86"/>
    </location>
    <ligand>
        <name>Zn(2+)</name>
        <dbReference type="ChEBI" id="CHEBI:29105"/>
        <note>catalytic</note>
    </ligand>
</feature>
<organism evidence="10 11">
    <name type="scientific">Lentibacillus persicus</name>
    <dbReference type="NCBI Taxonomy" id="640948"/>
    <lineage>
        <taxon>Bacteria</taxon>
        <taxon>Bacillati</taxon>
        <taxon>Bacillota</taxon>
        <taxon>Bacilli</taxon>
        <taxon>Bacillales</taxon>
        <taxon>Bacillaceae</taxon>
        <taxon>Lentibacillus</taxon>
    </lineage>
</organism>
<dbReference type="PANTHER" id="PTHR11079">
    <property type="entry name" value="CYTOSINE DEAMINASE FAMILY MEMBER"/>
    <property type="match status" value="1"/>
</dbReference>
<evidence type="ECO:0000313" key="10">
    <source>
        <dbReference type="EMBL" id="SFD72102.1"/>
    </source>
</evidence>
<comment type="subunit">
    <text evidence="2 8">Homodimer.</text>
</comment>
<evidence type="ECO:0000256" key="5">
    <source>
        <dbReference type="ARBA" id="ARBA00022801"/>
    </source>
</evidence>
<dbReference type="InterPro" id="IPR016193">
    <property type="entry name" value="Cytidine_deaminase-like"/>
</dbReference>
<proteinExistence type="inferred from homology"/>
<feature type="domain" description="CMP/dCMP-type deaminase" evidence="9">
    <location>
        <begin position="2"/>
        <end position="120"/>
    </location>
</feature>
<evidence type="ECO:0000259" key="9">
    <source>
        <dbReference type="PROSITE" id="PS51747"/>
    </source>
</evidence>
<dbReference type="Gene3D" id="3.40.140.10">
    <property type="entry name" value="Cytidine Deaminase, domain 2"/>
    <property type="match status" value="1"/>
</dbReference>
<comment type="catalytic activity">
    <reaction evidence="7 8">
        <text>adenosine(34) in tRNA + H2O + H(+) = inosine(34) in tRNA + NH4(+)</text>
        <dbReference type="Rhea" id="RHEA:43168"/>
        <dbReference type="Rhea" id="RHEA-COMP:10373"/>
        <dbReference type="Rhea" id="RHEA-COMP:10374"/>
        <dbReference type="ChEBI" id="CHEBI:15377"/>
        <dbReference type="ChEBI" id="CHEBI:15378"/>
        <dbReference type="ChEBI" id="CHEBI:28938"/>
        <dbReference type="ChEBI" id="CHEBI:74411"/>
        <dbReference type="ChEBI" id="CHEBI:82852"/>
        <dbReference type="EC" id="3.5.4.33"/>
    </reaction>
</comment>
<dbReference type="NCBIfam" id="NF008113">
    <property type="entry name" value="PRK10860.1"/>
    <property type="match status" value="1"/>
</dbReference>
<evidence type="ECO:0000256" key="2">
    <source>
        <dbReference type="ARBA" id="ARBA00011738"/>
    </source>
</evidence>
<dbReference type="InterPro" id="IPR028883">
    <property type="entry name" value="tRNA_aden_deaminase"/>
</dbReference>
<accession>A0A1I1UMN3</accession>
<dbReference type="CDD" id="cd01285">
    <property type="entry name" value="nucleoside_deaminase"/>
    <property type="match status" value="1"/>
</dbReference>
<dbReference type="GO" id="GO:0052717">
    <property type="term" value="F:tRNA-specific adenosine-34 deaminase activity"/>
    <property type="evidence" value="ECO:0007669"/>
    <property type="project" value="UniProtKB-UniRule"/>
</dbReference>
<sequence>MEKNTAYMQAAIDQAKKAESLNEVPIGAVVVYQDEIIASGYNLRESSQTTLSHAELIAIEKANQKIGSWRLEDCTLYVTLEPCPMCAGAIVQSRIERVVFGAPDPKAGCAGTLMNLLQDDRFNHQVDVAGGVLEDECSALLTDFFRKLRRGKQQPDR</sequence>
<dbReference type="RefSeq" id="WP_090082973.1">
    <property type="nucleotide sequence ID" value="NZ_FOMR01000003.1"/>
</dbReference>
<keyword evidence="11" id="KW-1185">Reference proteome</keyword>
<evidence type="ECO:0000256" key="4">
    <source>
        <dbReference type="ARBA" id="ARBA00022723"/>
    </source>
</evidence>
<keyword evidence="6 8" id="KW-0862">Zinc</keyword>
<dbReference type="HAMAP" id="MF_00972">
    <property type="entry name" value="tRNA_aden_deaminase"/>
    <property type="match status" value="1"/>
</dbReference>
<dbReference type="GO" id="GO:0002100">
    <property type="term" value="P:tRNA wobble adenosine to inosine editing"/>
    <property type="evidence" value="ECO:0007669"/>
    <property type="project" value="UniProtKB-UniRule"/>
</dbReference>
<evidence type="ECO:0000256" key="3">
    <source>
        <dbReference type="ARBA" id="ARBA00022694"/>
    </source>
</evidence>
<dbReference type="GO" id="GO:0008270">
    <property type="term" value="F:zinc ion binding"/>
    <property type="evidence" value="ECO:0007669"/>
    <property type="project" value="UniProtKB-UniRule"/>
</dbReference>
<feature type="binding site" evidence="8">
    <location>
        <position position="83"/>
    </location>
    <ligand>
        <name>Zn(2+)</name>
        <dbReference type="ChEBI" id="CHEBI:29105"/>
        <note>catalytic</note>
    </ligand>
</feature>
<evidence type="ECO:0000256" key="1">
    <source>
        <dbReference type="ARBA" id="ARBA00010669"/>
    </source>
</evidence>
<keyword evidence="3 8" id="KW-0819">tRNA processing</keyword>